<feature type="transmembrane region" description="Helical" evidence="1">
    <location>
        <begin position="94"/>
        <end position="118"/>
    </location>
</feature>
<dbReference type="Proteomes" id="UP000595197">
    <property type="component" value="Chromosome"/>
</dbReference>
<keyword evidence="1" id="KW-1133">Transmembrane helix</keyword>
<evidence type="ECO:0000256" key="1">
    <source>
        <dbReference type="SAM" id="Phobius"/>
    </source>
</evidence>
<dbReference type="RefSeq" id="WP_201078323.1">
    <property type="nucleotide sequence ID" value="NZ_CP067420.1"/>
</dbReference>
<evidence type="ECO:0000313" key="2">
    <source>
        <dbReference type="EMBL" id="QQP90911.1"/>
    </source>
</evidence>
<protein>
    <submittedName>
        <fullName evidence="2">Uncharacterized protein</fullName>
    </submittedName>
</protein>
<name>A0ABX7B954_9PROT</name>
<accession>A0ABX7B954</accession>
<keyword evidence="3" id="KW-1185">Reference proteome</keyword>
<dbReference type="EMBL" id="CP067420">
    <property type="protein sequence ID" value="QQP90911.1"/>
    <property type="molecule type" value="Genomic_DNA"/>
</dbReference>
<dbReference type="SUPFAM" id="SSF81442">
    <property type="entry name" value="Cytochrome c oxidase subunit I-like"/>
    <property type="match status" value="1"/>
</dbReference>
<sequence length="150" mass="15550">MKLEYVCFVVAAAAALTGMSFGIYMGVAHDFTLAPAHAHLNLLGWVTMCLYGLYHRGRARPVTRLAKVQVGTGIAGFVGMAGGLGVLLSTGNPVAFVVTLAGSFLAILSMALFLSVVAGDARAARESLETRGSRGREPAVLAAVGTVMPR</sequence>
<keyword evidence="1" id="KW-0472">Membrane</keyword>
<keyword evidence="1" id="KW-0812">Transmembrane</keyword>
<dbReference type="InterPro" id="IPR036927">
    <property type="entry name" value="Cyt_c_oxase-like_su1_sf"/>
</dbReference>
<gene>
    <name evidence="2" type="ORF">IGS68_06725</name>
</gene>
<proteinExistence type="predicted"/>
<feature type="transmembrane region" description="Helical" evidence="1">
    <location>
        <begin position="38"/>
        <end position="54"/>
    </location>
</feature>
<reference evidence="2" key="1">
    <citation type="submission" date="2021-02" db="EMBL/GenBank/DDBJ databases">
        <title>Skermanella TT6 skin isolate.</title>
        <authorList>
            <person name="Lee K."/>
            <person name="Ganzorig M."/>
        </authorList>
    </citation>
    <scope>NUCLEOTIDE SEQUENCE</scope>
    <source>
        <strain evidence="2">TT6</strain>
    </source>
</reference>
<organism evidence="2 3">
    <name type="scientific">Skermanella cutis</name>
    <dbReference type="NCBI Taxonomy" id="2775420"/>
    <lineage>
        <taxon>Bacteria</taxon>
        <taxon>Pseudomonadati</taxon>
        <taxon>Pseudomonadota</taxon>
        <taxon>Alphaproteobacteria</taxon>
        <taxon>Rhodospirillales</taxon>
        <taxon>Azospirillaceae</taxon>
        <taxon>Skermanella</taxon>
    </lineage>
</organism>
<feature type="transmembrane region" description="Helical" evidence="1">
    <location>
        <begin position="66"/>
        <end position="88"/>
    </location>
</feature>
<evidence type="ECO:0000313" key="3">
    <source>
        <dbReference type="Proteomes" id="UP000595197"/>
    </source>
</evidence>